<organism evidence="1">
    <name type="scientific">Glycine max</name>
    <name type="common">Soybean</name>
    <name type="synonym">Glycine hispida</name>
    <dbReference type="NCBI Taxonomy" id="3847"/>
    <lineage>
        <taxon>Eukaryota</taxon>
        <taxon>Viridiplantae</taxon>
        <taxon>Streptophyta</taxon>
        <taxon>Embryophyta</taxon>
        <taxon>Tracheophyta</taxon>
        <taxon>Spermatophyta</taxon>
        <taxon>Magnoliopsida</taxon>
        <taxon>eudicotyledons</taxon>
        <taxon>Gunneridae</taxon>
        <taxon>Pentapetalae</taxon>
        <taxon>rosids</taxon>
        <taxon>fabids</taxon>
        <taxon>Fabales</taxon>
        <taxon>Fabaceae</taxon>
        <taxon>Papilionoideae</taxon>
        <taxon>50 kb inversion clade</taxon>
        <taxon>NPAAA clade</taxon>
        <taxon>indigoferoid/millettioid clade</taxon>
        <taxon>Phaseoleae</taxon>
        <taxon>Glycine</taxon>
        <taxon>Glycine subgen. Soja</taxon>
    </lineage>
</organism>
<evidence type="ECO:0000313" key="1">
    <source>
        <dbReference type="EMBL" id="KRH00515.1"/>
    </source>
</evidence>
<reference evidence="1 2" key="1">
    <citation type="journal article" date="2010" name="Nature">
        <title>Genome sequence of the palaeopolyploid soybean.</title>
        <authorList>
            <person name="Schmutz J."/>
            <person name="Cannon S.B."/>
            <person name="Schlueter J."/>
            <person name="Ma J."/>
            <person name="Mitros T."/>
            <person name="Nelson W."/>
            <person name="Hyten D.L."/>
            <person name="Song Q."/>
            <person name="Thelen J.J."/>
            <person name="Cheng J."/>
            <person name="Xu D."/>
            <person name="Hellsten U."/>
            <person name="May G.D."/>
            <person name="Yu Y."/>
            <person name="Sakurai T."/>
            <person name="Umezawa T."/>
            <person name="Bhattacharyya M.K."/>
            <person name="Sandhu D."/>
            <person name="Valliyodan B."/>
            <person name="Lindquist E."/>
            <person name="Peto M."/>
            <person name="Grant D."/>
            <person name="Shu S."/>
            <person name="Goodstein D."/>
            <person name="Barry K."/>
            <person name="Futrell-Griggs M."/>
            <person name="Abernathy B."/>
            <person name="Du J."/>
            <person name="Tian Z."/>
            <person name="Zhu L."/>
            <person name="Gill N."/>
            <person name="Joshi T."/>
            <person name="Libault M."/>
            <person name="Sethuraman A."/>
            <person name="Zhang X.-C."/>
            <person name="Shinozaki K."/>
            <person name="Nguyen H.T."/>
            <person name="Wing R.A."/>
            <person name="Cregan P."/>
            <person name="Specht J."/>
            <person name="Grimwood J."/>
            <person name="Rokhsar D."/>
            <person name="Stacey G."/>
            <person name="Shoemaker R.C."/>
            <person name="Jackson S.A."/>
        </authorList>
    </citation>
    <scope>NUCLEOTIDE SEQUENCE</scope>
    <source>
        <strain evidence="2">cv. Williams 82</strain>
        <tissue evidence="1">Callus</tissue>
    </source>
</reference>
<name>A0A0R0FBK3_SOYBN</name>
<dbReference type="EMBL" id="CM000851">
    <property type="protein sequence ID" value="KRH00515.1"/>
    <property type="molecule type" value="Genomic_DNA"/>
</dbReference>
<evidence type="ECO:0000313" key="3">
    <source>
        <dbReference type="Proteomes" id="UP000008827"/>
    </source>
</evidence>
<dbReference type="Gramene" id="KRH00515">
    <property type="protein sequence ID" value="KRH00515"/>
    <property type="gene ID" value="GLYMA_18G217600"/>
</dbReference>
<reference evidence="2" key="2">
    <citation type="submission" date="2018-02" db="UniProtKB">
        <authorList>
            <consortium name="EnsemblPlants"/>
        </authorList>
    </citation>
    <scope>IDENTIFICATION</scope>
    <source>
        <strain evidence="2">Williams 82</strain>
    </source>
</reference>
<accession>A0A0R0FBK3</accession>
<proteinExistence type="predicted"/>
<dbReference type="Proteomes" id="UP000008827">
    <property type="component" value="Chromosome 18"/>
</dbReference>
<dbReference type="EnsemblPlants" id="KRH00515">
    <property type="protein sequence ID" value="KRH00515"/>
    <property type="gene ID" value="GLYMA_18G217600"/>
</dbReference>
<gene>
    <name evidence="1" type="ORF">GLYMA_18G217600</name>
</gene>
<dbReference type="InParanoid" id="A0A0R0FBK3"/>
<sequence>MQVENVICISNTNTMPRFFFFYLKQLCFNIPQCFFSPLIQNKLYTSNFFCDIFIRKKIYILT</sequence>
<reference evidence="1" key="3">
    <citation type="submission" date="2018-07" db="EMBL/GenBank/DDBJ databases">
        <title>WGS assembly of Glycine max.</title>
        <authorList>
            <person name="Schmutz J."/>
            <person name="Cannon S."/>
            <person name="Schlueter J."/>
            <person name="Ma J."/>
            <person name="Mitros T."/>
            <person name="Nelson W."/>
            <person name="Hyten D."/>
            <person name="Song Q."/>
            <person name="Thelen J."/>
            <person name="Cheng J."/>
            <person name="Xu D."/>
            <person name="Hellsten U."/>
            <person name="May G."/>
            <person name="Yu Y."/>
            <person name="Sakurai T."/>
            <person name="Umezawa T."/>
            <person name="Bhattacharyya M."/>
            <person name="Sandhu D."/>
            <person name="Valliyodan B."/>
            <person name="Lindquist E."/>
            <person name="Peto M."/>
            <person name="Grant D."/>
            <person name="Shu S."/>
            <person name="Goodstein D."/>
            <person name="Barry K."/>
            <person name="Futrell-Griggs M."/>
            <person name="Abernathy B."/>
            <person name="Du J."/>
            <person name="Tian Z."/>
            <person name="Zhu L."/>
            <person name="Gill N."/>
            <person name="Joshi T."/>
            <person name="Libault M."/>
            <person name="Sethuraman A."/>
            <person name="Zhang X."/>
            <person name="Shinozaki K."/>
            <person name="Nguyen H."/>
            <person name="Wing R."/>
            <person name="Cregan P."/>
            <person name="Specht J."/>
            <person name="Grimwood J."/>
            <person name="Rokhsar D."/>
            <person name="Stacey G."/>
            <person name="Shoemaker R."/>
            <person name="Jackson S."/>
        </authorList>
    </citation>
    <scope>NUCLEOTIDE SEQUENCE</scope>
    <source>
        <tissue evidence="1">Callus</tissue>
    </source>
</reference>
<evidence type="ECO:0000313" key="2">
    <source>
        <dbReference type="EnsemblPlants" id="KRH00515"/>
    </source>
</evidence>
<protein>
    <submittedName>
        <fullName evidence="1 2">Uncharacterized protein</fullName>
    </submittedName>
</protein>
<dbReference type="AlphaFoldDB" id="A0A0R0FBK3"/>
<keyword evidence="3" id="KW-1185">Reference proteome</keyword>